<comment type="catalytic activity">
    <reaction evidence="16 17 18">
        <text>(6S)-NADPHX + ADP = AMP + phosphate + NADPH + H(+)</text>
        <dbReference type="Rhea" id="RHEA:32235"/>
        <dbReference type="ChEBI" id="CHEBI:15378"/>
        <dbReference type="ChEBI" id="CHEBI:43474"/>
        <dbReference type="ChEBI" id="CHEBI:57783"/>
        <dbReference type="ChEBI" id="CHEBI:64076"/>
        <dbReference type="ChEBI" id="CHEBI:456215"/>
        <dbReference type="ChEBI" id="CHEBI:456216"/>
        <dbReference type="EC" id="4.2.1.136"/>
    </reaction>
</comment>
<keyword evidence="7 17" id="KW-0067">ATP-binding</keyword>
<comment type="function">
    <text evidence="17">Catalyzes the dehydration of the S-form of NAD(P)HX at the expense of ADP, which is converted to AMP. Together with NAD(P)HX epimerase, which catalyzes the epimerization of the S- and R-forms, the enzyme allows the repair of both epimers of NAD(P)HX, a damaged form of NAD(P)H that is a result of enzymatic or heat-dependent hydration.</text>
</comment>
<feature type="domain" description="YjeF N-terminal" evidence="20">
    <location>
        <begin position="1"/>
        <end position="193"/>
    </location>
</feature>
<comment type="similarity">
    <text evidence="4 18">In the C-terminal section; belongs to the NnrD/CARKD family.</text>
</comment>
<comment type="cofactor">
    <cofactor evidence="18">
        <name>K(+)</name>
        <dbReference type="ChEBI" id="CHEBI:29103"/>
    </cofactor>
    <text evidence="18">Binds 1 potassium ion per subunit.</text>
</comment>
<keyword evidence="11 18" id="KW-0413">Isomerase</keyword>
<dbReference type="GO" id="GO:0046872">
    <property type="term" value="F:metal ion binding"/>
    <property type="evidence" value="ECO:0007669"/>
    <property type="project" value="UniProtKB-UniRule"/>
</dbReference>
<comment type="similarity">
    <text evidence="3 18">In the N-terminal section; belongs to the NnrE/AIBP family.</text>
</comment>
<dbReference type="InterPro" id="IPR030677">
    <property type="entry name" value="Nnr"/>
</dbReference>
<evidence type="ECO:0000256" key="16">
    <source>
        <dbReference type="ARBA" id="ARBA00049209"/>
    </source>
</evidence>
<feature type="binding site" evidence="17">
    <location>
        <position position="227"/>
    </location>
    <ligand>
        <name>(6S)-NADPHX</name>
        <dbReference type="ChEBI" id="CHEBI:64076"/>
    </ligand>
</feature>
<dbReference type="GO" id="GO:0005524">
    <property type="term" value="F:ATP binding"/>
    <property type="evidence" value="ECO:0007669"/>
    <property type="project" value="UniProtKB-UniRule"/>
</dbReference>
<keyword evidence="5 18" id="KW-0479">Metal-binding</keyword>
<evidence type="ECO:0000256" key="13">
    <source>
        <dbReference type="ARBA" id="ARBA00023268"/>
    </source>
</evidence>
<dbReference type="Gene3D" id="3.40.50.10260">
    <property type="entry name" value="YjeF N-terminal domain"/>
    <property type="match status" value="1"/>
</dbReference>
<sequence length="451" mass="47059">MRAAEKAAMDAGTSEWELMRRSGEGAARWITRIAAGGPVCLLCGPGNNGGDGYVIAEYLRQLGNGGEVFAPKPPATETARKAREAFSGEIASGPLPSNRVFVDCLFGYGLTREVEGEFADLLRALGETKGQKIAIDIPSSIASDSGQQLGPLVRYDLTLALGAWKRAHFVMPAMASMGQKRLVDIGLDFPVGLPRLSAEPHIDPPAPDAHKYRRGLLAIVAGDMPGASLLAAQAALRSGAGYVKLLSDHSHPDVPAELVVDDGPLAEALEDERIGALLIGPGLGRTPAARDRLSAALAAKRPIVLDADALHLLDPTMISGADTANIAITPHEGELAQLCEAFGIETEGKIAKAQALNAETGMAVLAKGPDTVLAGQRGTRFFERGPAWLSAAGTGDVLAGISASRLAVHGEAHRALEEAVWLHHEAARIAGAAFTAGYLARAVKPALEAFL</sequence>
<dbReference type="Proteomes" id="UP000448199">
    <property type="component" value="Unassembled WGS sequence"/>
</dbReference>
<evidence type="ECO:0000256" key="9">
    <source>
        <dbReference type="ARBA" id="ARBA00022958"/>
    </source>
</evidence>
<evidence type="ECO:0000259" key="19">
    <source>
        <dbReference type="PROSITE" id="PS51383"/>
    </source>
</evidence>
<protein>
    <recommendedName>
        <fullName evidence="17">ADP-dependent (S)-NAD(P)H-hydrate dehydratase</fullName>
        <ecNumber evidence="17">4.2.1.136</ecNumber>
    </recommendedName>
    <alternativeName>
        <fullName evidence="17">ADP-dependent NAD(P)HX dehydratase</fullName>
    </alternativeName>
</protein>
<dbReference type="OrthoDB" id="9806925at2"/>
<evidence type="ECO:0000256" key="6">
    <source>
        <dbReference type="ARBA" id="ARBA00022741"/>
    </source>
</evidence>
<name>A0A844XUG3_9SPHN</name>
<dbReference type="HAMAP" id="MF_01965">
    <property type="entry name" value="NADHX_dehydratase"/>
    <property type="match status" value="1"/>
</dbReference>
<dbReference type="InterPro" id="IPR000631">
    <property type="entry name" value="CARKD"/>
</dbReference>
<comment type="subunit">
    <text evidence="17">Homotetramer.</text>
</comment>
<comment type="catalytic activity">
    <reaction evidence="15 17 18">
        <text>(6S)-NADHX + ADP = AMP + phosphate + NADH + H(+)</text>
        <dbReference type="Rhea" id="RHEA:32223"/>
        <dbReference type="ChEBI" id="CHEBI:15378"/>
        <dbReference type="ChEBI" id="CHEBI:43474"/>
        <dbReference type="ChEBI" id="CHEBI:57945"/>
        <dbReference type="ChEBI" id="CHEBI:64074"/>
        <dbReference type="ChEBI" id="CHEBI:456215"/>
        <dbReference type="ChEBI" id="CHEBI:456216"/>
        <dbReference type="EC" id="4.2.1.136"/>
    </reaction>
</comment>
<evidence type="ECO:0000256" key="5">
    <source>
        <dbReference type="ARBA" id="ARBA00022723"/>
    </source>
</evidence>
<keyword evidence="12 17" id="KW-0456">Lyase</keyword>
<keyword evidence="6 17" id="KW-0547">Nucleotide-binding</keyword>
<keyword evidence="9 18" id="KW-0630">Potassium</keyword>
<keyword evidence="8 17" id="KW-0521">NADP</keyword>
<comment type="catalytic activity">
    <reaction evidence="2 18">
        <text>(6R)-NADPHX = (6S)-NADPHX</text>
        <dbReference type="Rhea" id="RHEA:32227"/>
        <dbReference type="ChEBI" id="CHEBI:64076"/>
        <dbReference type="ChEBI" id="CHEBI:64077"/>
        <dbReference type="EC" id="5.1.99.6"/>
    </reaction>
</comment>
<evidence type="ECO:0000256" key="4">
    <source>
        <dbReference type="ARBA" id="ARBA00009524"/>
    </source>
</evidence>
<comment type="caution">
    <text evidence="21">The sequence shown here is derived from an EMBL/GenBank/DDBJ whole genome shotgun (WGS) entry which is preliminary data.</text>
</comment>
<dbReference type="Pfam" id="PF01256">
    <property type="entry name" value="Carb_kinase"/>
    <property type="match status" value="1"/>
</dbReference>
<dbReference type="AlphaFoldDB" id="A0A844XUG3"/>
<reference evidence="21 22" key="1">
    <citation type="submission" date="2019-12" db="EMBL/GenBank/DDBJ databases">
        <title>Genomic-based taxomic classification of the family Erythrobacteraceae.</title>
        <authorList>
            <person name="Xu L."/>
        </authorList>
    </citation>
    <scope>NUCLEOTIDE SEQUENCE [LARGE SCALE GENOMIC DNA]</scope>
    <source>
        <strain evidence="21 22">DSM 17792</strain>
    </source>
</reference>
<comment type="similarity">
    <text evidence="17">Belongs to the NnrD/CARKD family.</text>
</comment>
<evidence type="ECO:0000256" key="8">
    <source>
        <dbReference type="ARBA" id="ARBA00022857"/>
    </source>
</evidence>
<dbReference type="PROSITE" id="PS51385">
    <property type="entry name" value="YJEF_N"/>
    <property type="match status" value="1"/>
</dbReference>
<dbReference type="PANTHER" id="PTHR12592">
    <property type="entry name" value="ATP-DEPENDENT (S)-NAD(P)H-HYDRATE DEHYDRATASE FAMILY MEMBER"/>
    <property type="match status" value="1"/>
</dbReference>
<evidence type="ECO:0000313" key="22">
    <source>
        <dbReference type="Proteomes" id="UP000448199"/>
    </source>
</evidence>
<gene>
    <name evidence="17" type="primary">nnrD</name>
    <name evidence="21" type="ORF">GRI69_10140</name>
</gene>
<proteinExistence type="inferred from homology"/>
<evidence type="ECO:0000256" key="10">
    <source>
        <dbReference type="ARBA" id="ARBA00023027"/>
    </source>
</evidence>
<dbReference type="InterPro" id="IPR036652">
    <property type="entry name" value="YjeF_N_dom_sf"/>
</dbReference>
<evidence type="ECO:0000256" key="12">
    <source>
        <dbReference type="ARBA" id="ARBA00023239"/>
    </source>
</evidence>
<dbReference type="InterPro" id="IPR004443">
    <property type="entry name" value="YjeF_N_dom"/>
</dbReference>
<evidence type="ECO:0000256" key="2">
    <source>
        <dbReference type="ARBA" id="ARBA00000909"/>
    </source>
</evidence>
<organism evidence="21 22">
    <name type="scientific">Qipengyuania vulgaris</name>
    <dbReference type="NCBI Taxonomy" id="291985"/>
    <lineage>
        <taxon>Bacteria</taxon>
        <taxon>Pseudomonadati</taxon>
        <taxon>Pseudomonadota</taxon>
        <taxon>Alphaproteobacteria</taxon>
        <taxon>Sphingomonadales</taxon>
        <taxon>Erythrobacteraceae</taxon>
        <taxon>Qipengyuania</taxon>
    </lineage>
</organism>
<dbReference type="GO" id="GO:0052855">
    <property type="term" value="F:ADP-dependent NAD(P)H-hydrate dehydratase activity"/>
    <property type="evidence" value="ECO:0007669"/>
    <property type="project" value="UniProtKB-UniRule"/>
</dbReference>
<evidence type="ECO:0000256" key="11">
    <source>
        <dbReference type="ARBA" id="ARBA00023235"/>
    </source>
</evidence>
<evidence type="ECO:0000256" key="14">
    <source>
        <dbReference type="ARBA" id="ARBA00025153"/>
    </source>
</evidence>
<dbReference type="Gene3D" id="3.40.1190.20">
    <property type="match status" value="1"/>
</dbReference>
<dbReference type="SUPFAM" id="SSF64153">
    <property type="entry name" value="YjeF N-terminal domain-like"/>
    <property type="match status" value="1"/>
</dbReference>
<dbReference type="GO" id="GO:0046496">
    <property type="term" value="P:nicotinamide nucleotide metabolic process"/>
    <property type="evidence" value="ECO:0007669"/>
    <property type="project" value="UniProtKB-UniRule"/>
</dbReference>
<feature type="binding site" evidence="17">
    <location>
        <position position="282"/>
    </location>
    <ligand>
        <name>(6S)-NADPHX</name>
        <dbReference type="ChEBI" id="CHEBI:64076"/>
    </ligand>
</feature>
<evidence type="ECO:0000256" key="15">
    <source>
        <dbReference type="ARBA" id="ARBA00048238"/>
    </source>
</evidence>
<comment type="catalytic activity">
    <reaction evidence="1 18">
        <text>(6R)-NADHX = (6S)-NADHX</text>
        <dbReference type="Rhea" id="RHEA:32215"/>
        <dbReference type="ChEBI" id="CHEBI:64074"/>
        <dbReference type="ChEBI" id="CHEBI:64075"/>
        <dbReference type="EC" id="5.1.99.6"/>
    </reaction>
</comment>
<feature type="binding site" evidence="17">
    <location>
        <position position="396"/>
    </location>
    <ligand>
        <name>(6S)-NADPHX</name>
        <dbReference type="ChEBI" id="CHEBI:64076"/>
    </ligand>
</feature>
<accession>A0A844XUG3</accession>
<comment type="function">
    <text evidence="14 18">Bifunctional enzyme that catalyzes the epimerization of the S- and R-forms of NAD(P)HX and the dehydration of the S-form of NAD(P)HX at the expense of ADP, which is converted to AMP. This allows the repair of both epimers of NAD(P)HX, a damaged form of NAD(P)H that is a result of enzymatic or heat-dependent hydration.</text>
</comment>
<dbReference type="PANTHER" id="PTHR12592:SF0">
    <property type="entry name" value="ATP-DEPENDENT (S)-NAD(P)H-HYDRATE DEHYDRATASE"/>
    <property type="match status" value="1"/>
</dbReference>
<keyword evidence="10 17" id="KW-0520">NAD</keyword>
<evidence type="ECO:0000256" key="7">
    <source>
        <dbReference type="ARBA" id="ARBA00022840"/>
    </source>
</evidence>
<keyword evidence="13" id="KW-0511">Multifunctional enzyme</keyword>
<dbReference type="GO" id="GO:0052856">
    <property type="term" value="F:NAD(P)HX epimerase activity"/>
    <property type="evidence" value="ECO:0007669"/>
    <property type="project" value="UniProtKB-EC"/>
</dbReference>
<evidence type="ECO:0000256" key="1">
    <source>
        <dbReference type="ARBA" id="ARBA00000013"/>
    </source>
</evidence>
<evidence type="ECO:0000256" key="18">
    <source>
        <dbReference type="PIRNR" id="PIRNR017184"/>
    </source>
</evidence>
<dbReference type="EC" id="4.2.1.136" evidence="17"/>
<evidence type="ECO:0000256" key="17">
    <source>
        <dbReference type="HAMAP-Rule" id="MF_01965"/>
    </source>
</evidence>
<dbReference type="EMBL" id="WTYC01000004">
    <property type="protein sequence ID" value="MXO48618.1"/>
    <property type="molecule type" value="Genomic_DNA"/>
</dbReference>
<evidence type="ECO:0000256" key="3">
    <source>
        <dbReference type="ARBA" id="ARBA00006001"/>
    </source>
</evidence>
<feature type="binding site" evidence="17">
    <location>
        <begin position="367"/>
        <end position="371"/>
    </location>
    <ligand>
        <name>AMP</name>
        <dbReference type="ChEBI" id="CHEBI:456215"/>
    </ligand>
</feature>
<dbReference type="NCBIfam" id="TIGR00197">
    <property type="entry name" value="yjeF_nterm"/>
    <property type="match status" value="1"/>
</dbReference>
<dbReference type="PROSITE" id="PS51383">
    <property type="entry name" value="YJEF_C_3"/>
    <property type="match status" value="1"/>
</dbReference>
<dbReference type="InterPro" id="IPR029056">
    <property type="entry name" value="Ribokinase-like"/>
</dbReference>
<dbReference type="SUPFAM" id="SSF53613">
    <property type="entry name" value="Ribokinase-like"/>
    <property type="match status" value="1"/>
</dbReference>
<feature type="binding site" evidence="17">
    <location>
        <position position="395"/>
    </location>
    <ligand>
        <name>AMP</name>
        <dbReference type="ChEBI" id="CHEBI:456215"/>
    </ligand>
</feature>
<keyword evidence="22" id="KW-1185">Reference proteome</keyword>
<dbReference type="PIRSF" id="PIRSF017184">
    <property type="entry name" value="Nnr"/>
    <property type="match status" value="1"/>
</dbReference>
<comment type="cofactor">
    <cofactor evidence="17">
        <name>Mg(2+)</name>
        <dbReference type="ChEBI" id="CHEBI:18420"/>
    </cofactor>
</comment>
<dbReference type="GO" id="GO:0110051">
    <property type="term" value="P:metabolite repair"/>
    <property type="evidence" value="ECO:0007669"/>
    <property type="project" value="TreeGrafter"/>
</dbReference>
<dbReference type="Pfam" id="PF03853">
    <property type="entry name" value="YjeF_N"/>
    <property type="match status" value="1"/>
</dbReference>
<evidence type="ECO:0000259" key="20">
    <source>
        <dbReference type="PROSITE" id="PS51385"/>
    </source>
</evidence>
<feature type="binding site" evidence="17">
    <location>
        <position position="331"/>
    </location>
    <ligand>
        <name>(6S)-NADPHX</name>
        <dbReference type="ChEBI" id="CHEBI:64076"/>
    </ligand>
</feature>
<evidence type="ECO:0000313" key="21">
    <source>
        <dbReference type="EMBL" id="MXO48618.1"/>
    </source>
</evidence>
<feature type="domain" description="YjeF C-terminal" evidence="19">
    <location>
        <begin position="194"/>
        <end position="451"/>
    </location>
</feature>
<dbReference type="CDD" id="cd01171">
    <property type="entry name" value="YXKO-related"/>
    <property type="match status" value="1"/>
</dbReference>